<feature type="transmembrane region" description="Helical" evidence="2">
    <location>
        <begin position="12"/>
        <end position="34"/>
    </location>
</feature>
<evidence type="ECO:0000313" key="3">
    <source>
        <dbReference type="EMBL" id="MBB5271431.1"/>
    </source>
</evidence>
<sequence length="129" mass="13886">MSPLESVPLWAALPVALLLVLGGLLAVTGALGLLRLSNFYQRIHGPALLNSLGAGCVLIASMLYFSALQSRPVIHELLISVFMVLTAPVTAILLMRAAIFRDRRAGRNDVPPATHRHGEPLGRTGEREE</sequence>
<dbReference type="AlphaFoldDB" id="A0A7W8HH96"/>
<dbReference type="PANTHER" id="PTHR34703:SF1">
    <property type="entry name" value="ANTIPORTER SUBUNIT MNHG2-RELATED"/>
    <property type="match status" value="1"/>
</dbReference>
<accession>A0A7W8HH96</accession>
<gene>
    <name evidence="3" type="ORF">HNQ70_001441</name>
</gene>
<feature type="transmembrane region" description="Helical" evidence="2">
    <location>
        <begin position="46"/>
        <end position="65"/>
    </location>
</feature>
<feature type="transmembrane region" description="Helical" evidence="2">
    <location>
        <begin position="77"/>
        <end position="99"/>
    </location>
</feature>
<dbReference type="RefSeq" id="WP_183965800.1">
    <property type="nucleotide sequence ID" value="NZ_BAABEW010000001.1"/>
</dbReference>
<reference evidence="3 4" key="1">
    <citation type="submission" date="2020-08" db="EMBL/GenBank/DDBJ databases">
        <title>Genomic Encyclopedia of Type Strains, Phase IV (KMG-IV): sequencing the most valuable type-strain genomes for metagenomic binning, comparative biology and taxonomic classification.</title>
        <authorList>
            <person name="Goeker M."/>
        </authorList>
    </citation>
    <scope>NUCLEOTIDE SEQUENCE [LARGE SCALE GENOMIC DNA]</scope>
    <source>
        <strain evidence="3 4">DSM 29781</strain>
    </source>
</reference>
<evidence type="ECO:0000256" key="1">
    <source>
        <dbReference type="SAM" id="MobiDB-lite"/>
    </source>
</evidence>
<dbReference type="Proteomes" id="UP000532440">
    <property type="component" value="Unassembled WGS sequence"/>
</dbReference>
<keyword evidence="2" id="KW-0812">Transmembrane</keyword>
<keyword evidence="2" id="KW-0472">Membrane</keyword>
<dbReference type="PANTHER" id="PTHR34703">
    <property type="entry name" value="ANTIPORTER SUBUNIT MNHG2-RELATED"/>
    <property type="match status" value="1"/>
</dbReference>
<evidence type="ECO:0000313" key="4">
    <source>
        <dbReference type="Proteomes" id="UP000532440"/>
    </source>
</evidence>
<keyword evidence="4" id="KW-1185">Reference proteome</keyword>
<feature type="compositionally biased region" description="Basic and acidic residues" evidence="1">
    <location>
        <begin position="116"/>
        <end position="129"/>
    </location>
</feature>
<feature type="region of interest" description="Disordered" evidence="1">
    <location>
        <begin position="106"/>
        <end position="129"/>
    </location>
</feature>
<keyword evidence="2" id="KW-1133">Transmembrane helix</keyword>
<organism evidence="3 4">
    <name type="scientific">Quisquiliibacterium transsilvanicum</name>
    <dbReference type="NCBI Taxonomy" id="1549638"/>
    <lineage>
        <taxon>Bacteria</taxon>
        <taxon>Pseudomonadati</taxon>
        <taxon>Pseudomonadota</taxon>
        <taxon>Betaproteobacteria</taxon>
        <taxon>Burkholderiales</taxon>
        <taxon>Burkholderiaceae</taxon>
        <taxon>Quisquiliibacterium</taxon>
    </lineage>
</organism>
<evidence type="ECO:0000256" key="2">
    <source>
        <dbReference type="SAM" id="Phobius"/>
    </source>
</evidence>
<dbReference type="InterPro" id="IPR005133">
    <property type="entry name" value="PhaG_MnhG_YufB"/>
</dbReference>
<dbReference type="EMBL" id="JACHGB010000003">
    <property type="protein sequence ID" value="MBB5271431.1"/>
    <property type="molecule type" value="Genomic_DNA"/>
</dbReference>
<comment type="caution">
    <text evidence="3">The sequence shown here is derived from an EMBL/GenBank/DDBJ whole genome shotgun (WGS) entry which is preliminary data.</text>
</comment>
<proteinExistence type="predicted"/>
<dbReference type="Pfam" id="PF03334">
    <property type="entry name" value="PhaG_MnhG_YufB"/>
    <property type="match status" value="1"/>
</dbReference>
<dbReference type="NCBIfam" id="TIGR01300">
    <property type="entry name" value="CPA3_mnhG_phaG"/>
    <property type="match status" value="1"/>
</dbReference>
<name>A0A7W8HH96_9BURK</name>
<protein>
    <submittedName>
        <fullName evidence="3">Multicomponent K+:H+ antiporter subunit G</fullName>
    </submittedName>
</protein>
<dbReference type="GO" id="GO:0015385">
    <property type="term" value="F:sodium:proton antiporter activity"/>
    <property type="evidence" value="ECO:0007669"/>
    <property type="project" value="TreeGrafter"/>
</dbReference>